<name>A0A4S2LNB7_OPIFE</name>
<comment type="subcellular location">
    <subcellularLocation>
        <location evidence="1">Cell membrane</location>
        <topology evidence="1">Multi-pass membrane protein</topology>
    </subcellularLocation>
</comment>
<proteinExistence type="inferred from homology"/>
<feature type="transmembrane region" description="Helical" evidence="8">
    <location>
        <begin position="55"/>
        <end position="77"/>
    </location>
</feature>
<feature type="transmembrane region" description="Helical" evidence="8">
    <location>
        <begin position="402"/>
        <end position="424"/>
    </location>
</feature>
<feature type="transmembrane region" description="Helical" evidence="8">
    <location>
        <begin position="142"/>
        <end position="160"/>
    </location>
</feature>
<evidence type="ECO:0000256" key="8">
    <source>
        <dbReference type="SAM" id="Phobius"/>
    </source>
</evidence>
<dbReference type="GO" id="GO:0005886">
    <property type="term" value="C:plasma membrane"/>
    <property type="evidence" value="ECO:0007669"/>
    <property type="project" value="UniProtKB-SubCell"/>
</dbReference>
<dbReference type="PANTHER" id="PTHR11785">
    <property type="entry name" value="AMINO ACID TRANSPORTER"/>
    <property type="match status" value="1"/>
</dbReference>
<evidence type="ECO:0000313" key="9">
    <source>
        <dbReference type="EMBL" id="TGZ65203.1"/>
    </source>
</evidence>
<dbReference type="Pfam" id="PF13520">
    <property type="entry name" value="AA_permease_2"/>
    <property type="match status" value="1"/>
</dbReference>
<evidence type="ECO:0000256" key="4">
    <source>
        <dbReference type="ARBA" id="ARBA00022475"/>
    </source>
</evidence>
<evidence type="ECO:0000256" key="5">
    <source>
        <dbReference type="ARBA" id="ARBA00022692"/>
    </source>
</evidence>
<protein>
    <recommendedName>
        <fullName evidence="11">Amino acid permease/ SLC12A domain-containing protein</fullName>
    </recommendedName>
</protein>
<feature type="transmembrane region" description="Helical" evidence="8">
    <location>
        <begin position="368"/>
        <end position="390"/>
    </location>
</feature>
<feature type="transmembrane region" description="Helical" evidence="8">
    <location>
        <begin position="172"/>
        <end position="197"/>
    </location>
</feature>
<comment type="similarity">
    <text evidence="2">Belongs to the amino acid-polyamine-organocation (APC) superfamily. L-type amino acid transporter (LAT) (TC 2.A.3.8) family.</text>
</comment>
<dbReference type="GO" id="GO:0015179">
    <property type="term" value="F:L-amino acid transmembrane transporter activity"/>
    <property type="evidence" value="ECO:0007669"/>
    <property type="project" value="TreeGrafter"/>
</dbReference>
<keyword evidence="3" id="KW-0813">Transport</keyword>
<organism evidence="9 10">
    <name type="scientific">Opisthorchis felineus</name>
    <dbReference type="NCBI Taxonomy" id="147828"/>
    <lineage>
        <taxon>Eukaryota</taxon>
        <taxon>Metazoa</taxon>
        <taxon>Spiralia</taxon>
        <taxon>Lophotrochozoa</taxon>
        <taxon>Platyhelminthes</taxon>
        <taxon>Trematoda</taxon>
        <taxon>Digenea</taxon>
        <taxon>Opisthorchiida</taxon>
        <taxon>Opisthorchiata</taxon>
        <taxon>Opisthorchiidae</taxon>
        <taxon>Opisthorchis</taxon>
    </lineage>
</organism>
<dbReference type="STRING" id="147828.A0A4S2LNB7"/>
<dbReference type="OrthoDB" id="10062876at2759"/>
<dbReference type="AlphaFoldDB" id="A0A4S2LNB7"/>
<keyword evidence="6 8" id="KW-1133">Transmembrane helix</keyword>
<dbReference type="Proteomes" id="UP000308267">
    <property type="component" value="Unassembled WGS sequence"/>
</dbReference>
<sequence>MSNPPDDQPSGAAYKVCMKRELGLINGISIVVGTIIGSGIFVAPKGVLESSGSSVGVALLVWIASGVISLLGALCYAELGTTITQSGGDYAYIKAAFGDLPAFLQLWVNLVIIRPTAQAIVALTFAYYAVQPIFPTCEPPVLAVQLLAVSCISILTYVNIMKVRWAAHIQDLFTASKLLALSIIIVTGIVLLCMGHTENFEDAFTTQKTLTATDIAMALYSGLFSYAGWNFLNMITEELQDPSKNLPRAIYISMTIVTVVYVMSNVAYFTLLRPAEILTSNAVAVTFADRIYGYLSWTIPVFVSLSCFGGVNGLLFTSGRLNFVGAREGQLPPLLSMIHVQRLTPIPAILFTSFLSLVMLVLPDLSALINYLSFVQWLSVAASILGMLQLRRKRPDLARPIRLPAVIPISFICVCCFLLVVPLVAMPHEVGIGLVIVLSGIPVYLVGVVWRSKPQFFITSYESVITTCQKLMHVVSAD</sequence>
<feature type="transmembrane region" description="Helical" evidence="8">
    <location>
        <begin position="430"/>
        <end position="450"/>
    </location>
</feature>
<feature type="transmembrane region" description="Helical" evidence="8">
    <location>
        <begin position="24"/>
        <end position="43"/>
    </location>
</feature>
<dbReference type="PIRSF" id="PIRSF006060">
    <property type="entry name" value="AA_transporter"/>
    <property type="match status" value="1"/>
</dbReference>
<feature type="transmembrane region" description="Helical" evidence="8">
    <location>
        <begin position="291"/>
        <end position="317"/>
    </location>
</feature>
<evidence type="ECO:0000313" key="10">
    <source>
        <dbReference type="Proteomes" id="UP000308267"/>
    </source>
</evidence>
<dbReference type="InterPro" id="IPR050598">
    <property type="entry name" value="AminoAcid_Transporter"/>
</dbReference>
<keyword evidence="7 8" id="KW-0472">Membrane</keyword>
<dbReference type="EMBL" id="SJOL01006494">
    <property type="protein sequence ID" value="TGZ65203.1"/>
    <property type="molecule type" value="Genomic_DNA"/>
</dbReference>
<keyword evidence="4" id="KW-1003">Cell membrane</keyword>
<dbReference type="InterPro" id="IPR002293">
    <property type="entry name" value="AA/rel_permease1"/>
</dbReference>
<accession>A0A4S2LNB7</accession>
<keyword evidence="5 8" id="KW-0812">Transmembrane</keyword>
<comment type="caution">
    <text evidence="9">The sequence shown here is derived from an EMBL/GenBank/DDBJ whole genome shotgun (WGS) entry which is preliminary data.</text>
</comment>
<feature type="transmembrane region" description="Helical" evidence="8">
    <location>
        <begin position="250"/>
        <end position="271"/>
    </location>
</feature>
<evidence type="ECO:0000256" key="2">
    <source>
        <dbReference type="ARBA" id="ARBA00007040"/>
    </source>
</evidence>
<dbReference type="FunFam" id="1.20.1740.10:FF:000003">
    <property type="entry name" value="Y+L amino acid transporter 1 isoform X1"/>
    <property type="match status" value="1"/>
</dbReference>
<feature type="transmembrane region" description="Helical" evidence="8">
    <location>
        <begin position="209"/>
        <end position="229"/>
    </location>
</feature>
<keyword evidence="10" id="KW-1185">Reference proteome</keyword>
<feature type="transmembrane region" description="Helical" evidence="8">
    <location>
        <begin position="106"/>
        <end position="130"/>
    </location>
</feature>
<dbReference type="Gene3D" id="1.20.1740.10">
    <property type="entry name" value="Amino acid/polyamine transporter I"/>
    <property type="match status" value="1"/>
</dbReference>
<feature type="transmembrane region" description="Helical" evidence="8">
    <location>
        <begin position="343"/>
        <end position="362"/>
    </location>
</feature>
<evidence type="ECO:0000256" key="6">
    <source>
        <dbReference type="ARBA" id="ARBA00022989"/>
    </source>
</evidence>
<evidence type="ECO:0008006" key="11">
    <source>
        <dbReference type="Google" id="ProtNLM"/>
    </source>
</evidence>
<dbReference type="PANTHER" id="PTHR11785:SF528">
    <property type="entry name" value="AMINO ACID TRANSPORTER PROTEIN JHI-21"/>
    <property type="match status" value="1"/>
</dbReference>
<evidence type="ECO:0000256" key="3">
    <source>
        <dbReference type="ARBA" id="ARBA00022448"/>
    </source>
</evidence>
<gene>
    <name evidence="9" type="ORF">CRM22_005972</name>
</gene>
<evidence type="ECO:0000256" key="7">
    <source>
        <dbReference type="ARBA" id="ARBA00023136"/>
    </source>
</evidence>
<evidence type="ECO:0000256" key="1">
    <source>
        <dbReference type="ARBA" id="ARBA00004651"/>
    </source>
</evidence>
<reference evidence="9 10" key="1">
    <citation type="journal article" date="2019" name="BMC Genomics">
        <title>New insights from Opisthorchis felineus genome: update on genomics of the epidemiologically important liver flukes.</title>
        <authorList>
            <person name="Ershov N.I."/>
            <person name="Mordvinov V.A."/>
            <person name="Prokhortchouk E.B."/>
            <person name="Pakharukova M.Y."/>
            <person name="Gunbin K.V."/>
            <person name="Ustyantsev K."/>
            <person name="Genaev M.A."/>
            <person name="Blinov A.G."/>
            <person name="Mazur A."/>
            <person name="Boulygina E."/>
            <person name="Tsygankova S."/>
            <person name="Khrameeva E."/>
            <person name="Chekanov N."/>
            <person name="Fan G."/>
            <person name="Xiao A."/>
            <person name="Zhang H."/>
            <person name="Xu X."/>
            <person name="Yang H."/>
            <person name="Solovyev V."/>
            <person name="Lee S.M."/>
            <person name="Liu X."/>
            <person name="Afonnikov D.A."/>
            <person name="Skryabin K.G."/>
        </authorList>
    </citation>
    <scope>NUCLEOTIDE SEQUENCE [LARGE SCALE GENOMIC DNA]</scope>
    <source>
        <strain evidence="9">AK-0245</strain>
        <tissue evidence="9">Whole organism</tissue>
    </source>
</reference>